<feature type="region of interest" description="Disordered" evidence="1">
    <location>
        <begin position="279"/>
        <end position="298"/>
    </location>
</feature>
<feature type="region of interest" description="Disordered" evidence="1">
    <location>
        <begin position="66"/>
        <end position="98"/>
    </location>
</feature>
<dbReference type="Pfam" id="PF08537">
    <property type="entry name" value="NBP1"/>
    <property type="match status" value="1"/>
</dbReference>
<organism evidence="2 3">
    <name type="scientific">Nakaseomyces bracarensis</name>
    <dbReference type="NCBI Taxonomy" id="273131"/>
    <lineage>
        <taxon>Eukaryota</taxon>
        <taxon>Fungi</taxon>
        <taxon>Dikarya</taxon>
        <taxon>Ascomycota</taxon>
        <taxon>Saccharomycotina</taxon>
        <taxon>Saccharomycetes</taxon>
        <taxon>Saccharomycetales</taxon>
        <taxon>Saccharomycetaceae</taxon>
        <taxon>Nakaseomyces</taxon>
    </lineage>
</organism>
<dbReference type="Proteomes" id="UP001623330">
    <property type="component" value="Unassembled WGS sequence"/>
</dbReference>
<evidence type="ECO:0000313" key="3">
    <source>
        <dbReference type="Proteomes" id="UP001623330"/>
    </source>
</evidence>
<sequence>MFEEIHRVVSRLIGNNDRRKHDYGSLDEIKRRSRKGRLIDRNSINKSGDSSRLTRAKRRRLMVGETNRHEGKVNKPSLNKKYYNPEYQQKERQRSRSSNIFKAIKSVFSNEDQTLMSMASVDLNNIANIHHAGINDNEYIKKRILKSEAFKKKVTELDYNKKLIGELRKSRQPKRNNEIFEEDINEDRYKLLYRKYQYVRDKLTNTEDELKSVKETLRYSQEMNVLLQEALDKANIDDAYLKSRRDIKNLQKENVLPERELSPSPRRTVNPLFTSSPVRRPIAAHKGDTDDVVDSPTKDISNFYNKYPKLPETELLAQDKVDPSLSPVRIDYSRYSS</sequence>
<evidence type="ECO:0000256" key="1">
    <source>
        <dbReference type="SAM" id="MobiDB-lite"/>
    </source>
</evidence>
<accession>A0ABR4NRG1</accession>
<protein>
    <submittedName>
        <fullName evidence="2">NAP1-binding protein</fullName>
    </submittedName>
</protein>
<name>A0ABR4NRG1_9SACH</name>
<dbReference type="EMBL" id="JBEVYD010000009">
    <property type="protein sequence ID" value="KAL3230850.1"/>
    <property type="molecule type" value="Genomic_DNA"/>
</dbReference>
<gene>
    <name evidence="2" type="ORF">RNJ44_01299</name>
</gene>
<evidence type="ECO:0000313" key="2">
    <source>
        <dbReference type="EMBL" id="KAL3230850.1"/>
    </source>
</evidence>
<reference evidence="2 3" key="1">
    <citation type="submission" date="2024-05" db="EMBL/GenBank/DDBJ databases">
        <title>Long read based assembly of the Candida bracarensis genome reveals expanded adhesin content.</title>
        <authorList>
            <person name="Marcet-Houben M."/>
            <person name="Ksiezopolska E."/>
            <person name="Gabaldon T."/>
        </authorList>
    </citation>
    <scope>NUCLEOTIDE SEQUENCE [LARGE SCALE GENOMIC DNA]</scope>
    <source>
        <strain evidence="2 3">CBM6</strain>
    </source>
</reference>
<comment type="caution">
    <text evidence="2">The sequence shown here is derived from an EMBL/GenBank/DDBJ whole genome shotgun (WGS) entry which is preliminary data.</text>
</comment>
<proteinExistence type="predicted"/>
<keyword evidence="3" id="KW-1185">Reference proteome</keyword>
<dbReference type="InterPro" id="IPR013743">
    <property type="entry name" value="NBP1/CSA1"/>
</dbReference>